<sequence>MNSSTTLLAIIPARSGSKRIPGKNIRLLAGKPLIVYSIECALRSPSVARVIVSTDSPEIRELSQKAGADAPFLRPKELAGDETPTVEVVRHTLNYLQAAEGIHYDYFVLLQPTSPLRTAIDLETAFQLLRTASADSVVSVNRNPIFSSHLVTEENGFINPARGFYSHEAALFRLNGAIYISRTQTVLESGQLLGEKIISYRMPDLRSVDIDTEDDLRLAELLLGVL</sequence>
<dbReference type="PANTHER" id="PTHR21485:SF6">
    <property type="entry name" value="N-ACYLNEURAMINATE CYTIDYLYLTRANSFERASE-RELATED"/>
    <property type="match status" value="1"/>
</dbReference>
<evidence type="ECO:0000313" key="2">
    <source>
        <dbReference type="Proteomes" id="UP000295008"/>
    </source>
</evidence>
<gene>
    <name evidence="1" type="ORF">EDC14_101187</name>
</gene>
<evidence type="ECO:0000313" key="1">
    <source>
        <dbReference type="EMBL" id="TCL69965.1"/>
    </source>
</evidence>
<keyword evidence="2" id="KW-1185">Reference proteome</keyword>
<protein>
    <submittedName>
        <fullName evidence="1">N-acylneuraminate cytidylyltransferase/CMP-N,N'-diacetyllegionaminic acid synthase</fullName>
    </submittedName>
</protein>
<keyword evidence="1" id="KW-0808">Transferase</keyword>
<dbReference type="InterPro" id="IPR050793">
    <property type="entry name" value="CMP-NeuNAc_synthase"/>
</dbReference>
<dbReference type="CDD" id="cd02513">
    <property type="entry name" value="CMP-NeuAc_Synthase"/>
    <property type="match status" value="1"/>
</dbReference>
<reference evidence="1 2" key="1">
    <citation type="submission" date="2019-03" db="EMBL/GenBank/DDBJ databases">
        <title>Genomic Encyclopedia of Type Strains, Phase IV (KMG-IV): sequencing the most valuable type-strain genomes for metagenomic binning, comparative biology and taxonomic classification.</title>
        <authorList>
            <person name="Goeker M."/>
        </authorList>
    </citation>
    <scope>NUCLEOTIDE SEQUENCE [LARGE SCALE GENOMIC DNA]</scope>
    <source>
        <strain evidence="1 2">LX-B</strain>
    </source>
</reference>
<dbReference type="SUPFAM" id="SSF53448">
    <property type="entry name" value="Nucleotide-diphospho-sugar transferases"/>
    <property type="match status" value="1"/>
</dbReference>
<dbReference type="Proteomes" id="UP000295008">
    <property type="component" value="Unassembled WGS sequence"/>
</dbReference>
<proteinExistence type="predicted"/>
<keyword evidence="1" id="KW-0548">Nucleotidyltransferase</keyword>
<dbReference type="Gene3D" id="3.90.550.10">
    <property type="entry name" value="Spore Coat Polysaccharide Biosynthesis Protein SpsA, Chain A"/>
    <property type="match status" value="1"/>
</dbReference>
<dbReference type="RefSeq" id="WP_165907939.1">
    <property type="nucleotide sequence ID" value="NZ_SLUN01000011.1"/>
</dbReference>
<dbReference type="InterPro" id="IPR029044">
    <property type="entry name" value="Nucleotide-diphossugar_trans"/>
</dbReference>
<comment type="caution">
    <text evidence="1">The sequence shown here is derived from an EMBL/GenBank/DDBJ whole genome shotgun (WGS) entry which is preliminary data.</text>
</comment>
<name>A0A4R1RTT4_HYDET</name>
<organism evidence="1 2">
    <name type="scientific">Hydrogenispora ethanolica</name>
    <dbReference type="NCBI Taxonomy" id="1082276"/>
    <lineage>
        <taxon>Bacteria</taxon>
        <taxon>Bacillati</taxon>
        <taxon>Bacillota</taxon>
        <taxon>Hydrogenispora</taxon>
    </lineage>
</organism>
<accession>A0A4R1RTT4</accession>
<dbReference type="GO" id="GO:0008781">
    <property type="term" value="F:N-acylneuraminate cytidylyltransferase activity"/>
    <property type="evidence" value="ECO:0007669"/>
    <property type="project" value="TreeGrafter"/>
</dbReference>
<dbReference type="Pfam" id="PF02348">
    <property type="entry name" value="CTP_transf_3"/>
    <property type="match status" value="1"/>
</dbReference>
<dbReference type="InterPro" id="IPR003329">
    <property type="entry name" value="Cytidylyl_trans"/>
</dbReference>
<dbReference type="EMBL" id="SLUN01000011">
    <property type="protein sequence ID" value="TCL69965.1"/>
    <property type="molecule type" value="Genomic_DNA"/>
</dbReference>
<dbReference type="AlphaFoldDB" id="A0A4R1RTT4"/>
<dbReference type="PANTHER" id="PTHR21485">
    <property type="entry name" value="HAD SUPERFAMILY MEMBERS CMAS AND KDSC"/>
    <property type="match status" value="1"/>
</dbReference>